<dbReference type="PANTHER" id="PTHR10612:SF34">
    <property type="entry name" value="APOLIPOPROTEIN D"/>
    <property type="match status" value="1"/>
</dbReference>
<dbReference type="EMBL" id="FUYX01000028">
    <property type="protein sequence ID" value="SKC17785.1"/>
    <property type="molecule type" value="Genomic_DNA"/>
</dbReference>
<dbReference type="InterPro" id="IPR012674">
    <property type="entry name" value="Calycin"/>
</dbReference>
<dbReference type="RefSeq" id="WP_055727684.1">
    <property type="nucleotide sequence ID" value="NZ_FUYX01000028.1"/>
</dbReference>
<keyword evidence="6" id="KW-1185">Reference proteome</keyword>
<accession>A0A0Q3PMJ8</accession>
<dbReference type="PROSITE" id="PS51257">
    <property type="entry name" value="PROKAR_LIPOPROTEIN"/>
    <property type="match status" value="1"/>
</dbReference>
<evidence type="ECO:0000313" key="4">
    <source>
        <dbReference type="EMBL" id="KQK31014.1"/>
    </source>
</evidence>
<sequence length="184" mass="20622">MKSILLTAVATVSLTGCVGNSITQTQQAPEPRKRVDVQRFYTGIWHEIARRPMTITDGCVAGATEYGPDRAGGIQVLDSCRMGNPRGELKTVGGPGTILDPGVNAKLRVDYKLYGFVPVQREYWILDRADDYSWFISADPTLRDLYIFTRDPEISPTQRKRLVARAAALGYDVNRLEFPEQTRR</sequence>
<evidence type="ECO:0000256" key="2">
    <source>
        <dbReference type="PIRNR" id="PIRNR036893"/>
    </source>
</evidence>
<dbReference type="GO" id="GO:0006950">
    <property type="term" value="P:response to stress"/>
    <property type="evidence" value="ECO:0007669"/>
    <property type="project" value="UniProtKB-ARBA"/>
</dbReference>
<organism evidence="4 6">
    <name type="scientific">Bosea thiooxidans</name>
    <dbReference type="NCBI Taxonomy" id="53254"/>
    <lineage>
        <taxon>Bacteria</taxon>
        <taxon>Pseudomonadati</taxon>
        <taxon>Pseudomonadota</taxon>
        <taxon>Alphaproteobacteria</taxon>
        <taxon>Hyphomicrobiales</taxon>
        <taxon>Boseaceae</taxon>
        <taxon>Bosea</taxon>
    </lineage>
</organism>
<dbReference type="GO" id="GO:0009279">
    <property type="term" value="C:cell outer membrane"/>
    <property type="evidence" value="ECO:0007669"/>
    <property type="project" value="UniProtKB-SubCell"/>
</dbReference>
<dbReference type="GO" id="GO:0008289">
    <property type="term" value="F:lipid binding"/>
    <property type="evidence" value="ECO:0007669"/>
    <property type="project" value="UniProtKB-UniRule"/>
</dbReference>
<dbReference type="OrthoDB" id="594739at2"/>
<dbReference type="AlphaFoldDB" id="A0A0Q3PMJ8"/>
<keyword evidence="2" id="KW-0998">Cell outer membrane</keyword>
<dbReference type="InterPro" id="IPR047202">
    <property type="entry name" value="Lipocalin_Blc-like_dom"/>
</dbReference>
<protein>
    <recommendedName>
        <fullName evidence="2">Outer membrane lipoprotein Blc</fullName>
    </recommendedName>
</protein>
<proteinExistence type="inferred from homology"/>
<dbReference type="SUPFAM" id="SSF50814">
    <property type="entry name" value="Lipocalins"/>
    <property type="match status" value="1"/>
</dbReference>
<comment type="similarity">
    <text evidence="1 2">Belongs to the calycin superfamily. Lipocalin family.</text>
</comment>
<keyword evidence="2" id="KW-0472">Membrane</keyword>
<evidence type="ECO:0000313" key="7">
    <source>
        <dbReference type="Proteomes" id="UP000190130"/>
    </source>
</evidence>
<keyword evidence="2 5" id="KW-0449">Lipoprotein</keyword>
<comment type="subunit">
    <text evidence="2">Homodimer.</text>
</comment>
<dbReference type="InterPro" id="IPR022271">
    <property type="entry name" value="Lipocalin_ApoD"/>
</dbReference>
<dbReference type="EMBL" id="LMAR01000031">
    <property type="protein sequence ID" value="KQK31014.1"/>
    <property type="molecule type" value="Genomic_DNA"/>
</dbReference>
<evidence type="ECO:0000313" key="5">
    <source>
        <dbReference type="EMBL" id="SKC17785.1"/>
    </source>
</evidence>
<dbReference type="Proteomes" id="UP000190130">
    <property type="component" value="Unassembled WGS sequence"/>
</dbReference>
<dbReference type="CDD" id="cd19438">
    <property type="entry name" value="lipocalin_Blc-like"/>
    <property type="match status" value="1"/>
</dbReference>
<evidence type="ECO:0000256" key="1">
    <source>
        <dbReference type="ARBA" id="ARBA00006889"/>
    </source>
</evidence>
<feature type="domain" description="Lipocalin/cytosolic fatty-acid binding" evidence="3">
    <location>
        <begin position="35"/>
        <end position="181"/>
    </location>
</feature>
<dbReference type="PANTHER" id="PTHR10612">
    <property type="entry name" value="APOLIPOPROTEIN D"/>
    <property type="match status" value="1"/>
</dbReference>
<dbReference type="InterPro" id="IPR000566">
    <property type="entry name" value="Lipocln_cytosolic_FA-bd_dom"/>
</dbReference>
<keyword evidence="2" id="KW-0446">Lipid-binding</keyword>
<evidence type="ECO:0000313" key="6">
    <source>
        <dbReference type="Proteomes" id="UP000051562"/>
    </source>
</evidence>
<evidence type="ECO:0000259" key="3">
    <source>
        <dbReference type="Pfam" id="PF08212"/>
    </source>
</evidence>
<comment type="function">
    <text evidence="2">Involved in the storage or transport of lipids necessary for membrane maintenance under stressful conditions. Displays a binding preference for lysophospholipids.</text>
</comment>
<dbReference type="Gene3D" id="2.40.128.20">
    <property type="match status" value="1"/>
</dbReference>
<dbReference type="Proteomes" id="UP000051562">
    <property type="component" value="Unassembled WGS sequence"/>
</dbReference>
<dbReference type="PIRSF" id="PIRSF036893">
    <property type="entry name" value="Lipocalin_ApoD"/>
    <property type="match status" value="1"/>
</dbReference>
<comment type="subcellular location">
    <subcellularLocation>
        <location evidence="2">Cell outer membrane</location>
    </subcellularLocation>
</comment>
<reference evidence="4 6" key="1">
    <citation type="submission" date="2015-10" db="EMBL/GenBank/DDBJ databases">
        <title>Draft genome of Bosea thiooxidans.</title>
        <authorList>
            <person name="Wang X."/>
        </authorList>
    </citation>
    <scope>NUCLEOTIDE SEQUENCE [LARGE SCALE GENOMIC DNA]</scope>
    <source>
        <strain evidence="4 6">CGMCC 9174</strain>
    </source>
</reference>
<dbReference type="Pfam" id="PF08212">
    <property type="entry name" value="Lipocalin_2"/>
    <property type="match status" value="1"/>
</dbReference>
<name>A0A0Q3PMJ8_9HYPH</name>
<gene>
    <name evidence="4" type="ORF">ARD30_11245</name>
    <name evidence="5" type="ORF">SAMN05660750_05098</name>
</gene>
<reference evidence="5 7" key="2">
    <citation type="submission" date="2017-02" db="EMBL/GenBank/DDBJ databases">
        <authorList>
            <person name="Peterson S.W."/>
        </authorList>
    </citation>
    <scope>NUCLEOTIDE SEQUENCE [LARGE SCALE GENOMIC DNA]</scope>
    <source>
        <strain evidence="5 7">DSM 9653</strain>
    </source>
</reference>